<evidence type="ECO:0000256" key="1">
    <source>
        <dbReference type="SAM" id="MobiDB-lite"/>
    </source>
</evidence>
<sequence length="295" mass="31444">MTAFGKNVSYEKEPKSASQLAIPILSSESRLEGSTSLRPDACLETFRRIAVLQVASLPSGNLACLGLVGPASSARVVRQWHLASPATNDPATLTASPKGVQPSPSLLTIWRRGGLEMPHQNQQGRQPSPAPKLILFLPRSRCSRGCGRTGQSAEMAHLQQRLRPGNELNSSQDAHPMQKPAVKSCHRVEELALAGSSRTTASQRSQNVDQSQGRPSAGACVGGGRPRSSEVLKKTLVPLAKNGGFELNLTPPALSCEVLTTSPSLQREICPSYILSISTSYDFSSLTPFPPFAAV</sequence>
<feature type="compositionally biased region" description="Polar residues" evidence="1">
    <location>
        <begin position="196"/>
        <end position="214"/>
    </location>
</feature>
<protein>
    <submittedName>
        <fullName evidence="2">Uncharacterized protein</fullName>
    </submittedName>
</protein>
<reference evidence="2 3" key="1">
    <citation type="submission" date="2016-05" db="EMBL/GenBank/DDBJ databases">
        <title>A degradative enzymes factory behind the ericoid mycorrhizal symbiosis.</title>
        <authorList>
            <consortium name="DOE Joint Genome Institute"/>
            <person name="Martino E."/>
            <person name="Morin E."/>
            <person name="Grelet G."/>
            <person name="Kuo A."/>
            <person name="Kohler A."/>
            <person name="Daghino S."/>
            <person name="Barry K."/>
            <person name="Choi C."/>
            <person name="Cichocki N."/>
            <person name="Clum A."/>
            <person name="Copeland A."/>
            <person name="Hainaut M."/>
            <person name="Haridas S."/>
            <person name="Labutti K."/>
            <person name="Lindquist E."/>
            <person name="Lipzen A."/>
            <person name="Khouja H.-R."/>
            <person name="Murat C."/>
            <person name="Ohm R."/>
            <person name="Olson A."/>
            <person name="Spatafora J."/>
            <person name="Veneault-Fourrey C."/>
            <person name="Henrissat B."/>
            <person name="Grigoriev I."/>
            <person name="Martin F."/>
            <person name="Perotto S."/>
        </authorList>
    </citation>
    <scope>NUCLEOTIDE SEQUENCE [LARGE SCALE GENOMIC DNA]</scope>
    <source>
        <strain evidence="2 3">UAMH 7357</strain>
    </source>
</reference>
<feature type="region of interest" description="Disordered" evidence="1">
    <location>
        <begin position="195"/>
        <end position="226"/>
    </location>
</feature>
<organism evidence="2 3">
    <name type="scientific">Hyaloscypha hepaticicola</name>
    <dbReference type="NCBI Taxonomy" id="2082293"/>
    <lineage>
        <taxon>Eukaryota</taxon>
        <taxon>Fungi</taxon>
        <taxon>Dikarya</taxon>
        <taxon>Ascomycota</taxon>
        <taxon>Pezizomycotina</taxon>
        <taxon>Leotiomycetes</taxon>
        <taxon>Helotiales</taxon>
        <taxon>Hyaloscyphaceae</taxon>
        <taxon>Hyaloscypha</taxon>
    </lineage>
</organism>
<evidence type="ECO:0000313" key="3">
    <source>
        <dbReference type="Proteomes" id="UP000235672"/>
    </source>
</evidence>
<accession>A0A2J6Q3E6</accession>
<evidence type="ECO:0000313" key="2">
    <source>
        <dbReference type="EMBL" id="PMD20800.1"/>
    </source>
</evidence>
<name>A0A2J6Q3E6_9HELO</name>
<dbReference type="AlphaFoldDB" id="A0A2J6Q3E6"/>
<dbReference type="Proteomes" id="UP000235672">
    <property type="component" value="Unassembled WGS sequence"/>
</dbReference>
<keyword evidence="3" id="KW-1185">Reference proteome</keyword>
<proteinExistence type="predicted"/>
<gene>
    <name evidence="2" type="ORF">NA56DRAFT_659314</name>
</gene>
<dbReference type="EMBL" id="KZ613483">
    <property type="protein sequence ID" value="PMD20800.1"/>
    <property type="molecule type" value="Genomic_DNA"/>
</dbReference>